<reference evidence="1" key="2">
    <citation type="submission" date="2020-09" db="EMBL/GenBank/DDBJ databases">
        <authorList>
            <person name="Sun Q."/>
            <person name="Ohkuma M."/>
        </authorList>
    </citation>
    <scope>NUCLEOTIDE SEQUENCE</scope>
    <source>
        <strain evidence="1">JCM 4346</strain>
    </source>
</reference>
<evidence type="ECO:0000313" key="1">
    <source>
        <dbReference type="EMBL" id="GGR26659.1"/>
    </source>
</evidence>
<name>A0A918CIS0_9ACTN</name>
<sequence>MADAQVSADFYGWGLSPVDRYGSLTEDDVDALGGDDLHGLRKVTLASSPPA</sequence>
<dbReference type="AlphaFoldDB" id="A0A918CIS0"/>
<gene>
    <name evidence="1" type="ORF">GCM10010251_48550</name>
</gene>
<organism evidence="1 2">
    <name type="scientific">Streptomyces aurantiogriseus</name>
    <dbReference type="NCBI Taxonomy" id="66870"/>
    <lineage>
        <taxon>Bacteria</taxon>
        <taxon>Bacillati</taxon>
        <taxon>Actinomycetota</taxon>
        <taxon>Actinomycetes</taxon>
        <taxon>Kitasatosporales</taxon>
        <taxon>Streptomycetaceae</taxon>
        <taxon>Streptomyces</taxon>
    </lineage>
</organism>
<dbReference type="Proteomes" id="UP000658320">
    <property type="component" value="Unassembled WGS sequence"/>
</dbReference>
<accession>A0A918CIS0</accession>
<protein>
    <submittedName>
        <fullName evidence="1">Uncharacterized protein</fullName>
    </submittedName>
</protein>
<evidence type="ECO:0000313" key="2">
    <source>
        <dbReference type="Proteomes" id="UP000658320"/>
    </source>
</evidence>
<keyword evidence="2" id="KW-1185">Reference proteome</keyword>
<dbReference type="RefSeq" id="WP_189939801.1">
    <property type="nucleotide sequence ID" value="NZ_BMSX01000011.1"/>
</dbReference>
<reference evidence="1" key="1">
    <citation type="journal article" date="2014" name="Int. J. Syst. Evol. Microbiol.">
        <title>Complete genome sequence of Corynebacterium casei LMG S-19264T (=DSM 44701T), isolated from a smear-ripened cheese.</title>
        <authorList>
            <consortium name="US DOE Joint Genome Institute (JGI-PGF)"/>
            <person name="Walter F."/>
            <person name="Albersmeier A."/>
            <person name="Kalinowski J."/>
            <person name="Ruckert C."/>
        </authorList>
    </citation>
    <scope>NUCLEOTIDE SEQUENCE</scope>
    <source>
        <strain evidence="1">JCM 4346</strain>
    </source>
</reference>
<comment type="caution">
    <text evidence="1">The sequence shown here is derived from an EMBL/GenBank/DDBJ whole genome shotgun (WGS) entry which is preliminary data.</text>
</comment>
<dbReference type="EMBL" id="BMSX01000011">
    <property type="protein sequence ID" value="GGR26659.1"/>
    <property type="molecule type" value="Genomic_DNA"/>
</dbReference>
<proteinExistence type="predicted"/>